<dbReference type="EMBL" id="JABEXW010000556">
    <property type="protein sequence ID" value="KAF4962269.1"/>
    <property type="molecule type" value="Genomic_DNA"/>
</dbReference>
<dbReference type="Proteomes" id="UP000622797">
    <property type="component" value="Unassembled WGS sequence"/>
</dbReference>
<keyword evidence="1" id="KW-0472">Membrane</keyword>
<organism evidence="2 3">
    <name type="scientific">Fusarium sarcochroum</name>
    <dbReference type="NCBI Taxonomy" id="1208366"/>
    <lineage>
        <taxon>Eukaryota</taxon>
        <taxon>Fungi</taxon>
        <taxon>Dikarya</taxon>
        <taxon>Ascomycota</taxon>
        <taxon>Pezizomycotina</taxon>
        <taxon>Sordariomycetes</taxon>
        <taxon>Hypocreomycetidae</taxon>
        <taxon>Hypocreales</taxon>
        <taxon>Nectriaceae</taxon>
        <taxon>Fusarium</taxon>
        <taxon>Fusarium lateritium species complex</taxon>
    </lineage>
</organism>
<feature type="transmembrane region" description="Helical" evidence="1">
    <location>
        <begin position="275"/>
        <end position="297"/>
    </location>
</feature>
<evidence type="ECO:0000256" key="1">
    <source>
        <dbReference type="SAM" id="Phobius"/>
    </source>
</evidence>
<dbReference type="OrthoDB" id="5242705at2759"/>
<gene>
    <name evidence="2" type="ORF">FSARC_9658</name>
</gene>
<proteinExistence type="predicted"/>
<sequence>MGQVLTADTGDMDWALDGAESEFSEASKAAIANLTILSFTQSACNMSATGNATCPEDKFTSDLPSGQQSENLLAISCALYPCMKQYHAKVEQGVLTEKVVGAQPVNYNKLDGSPNGPDSERAIDVTSNRTGIQFPCLIEKKEYNMENFSRSYTPPTTELSSENINGTNYTIPNQCLYKLGHLYSEALARFMRLTLFNGKCDYSPMAGSSVDCEDKWWLLTLYNSTYSDLDLAFNQFTTAITNNFRTQGSKGPYVKEIDSVVGLVTEVTVCTDFDWRWILLPAILMLITLAMLVFAVVQSYTNPAMPVWKTSILPLLFYGPNVSDDQARSETDLDELQKQAGKMIVKFQDEGGVRLREVDTTATHG</sequence>
<name>A0A8H4X5Y8_9HYPO</name>
<comment type="caution">
    <text evidence="2">The sequence shown here is derived from an EMBL/GenBank/DDBJ whole genome shotgun (WGS) entry which is preliminary data.</text>
</comment>
<reference evidence="2" key="1">
    <citation type="journal article" date="2020" name="BMC Genomics">
        <title>Correction to: Identification and distribution of gene clusters required for synthesis of sphingolipid metabolism inhibitors in diverse species of the filamentous fungus Fusarium.</title>
        <authorList>
            <person name="Kim H.S."/>
            <person name="Lohmar J.M."/>
            <person name="Busman M."/>
            <person name="Brown D.W."/>
            <person name="Naumann T.A."/>
            <person name="Divon H.H."/>
            <person name="Lysoe E."/>
            <person name="Uhlig S."/>
            <person name="Proctor R.H."/>
        </authorList>
    </citation>
    <scope>NUCLEOTIDE SEQUENCE</scope>
    <source>
        <strain evidence="2">NRRL 20472</strain>
    </source>
</reference>
<protein>
    <submittedName>
        <fullName evidence="2">Uncharacterized protein</fullName>
    </submittedName>
</protein>
<dbReference type="AlphaFoldDB" id="A0A8H4X5Y8"/>
<evidence type="ECO:0000313" key="2">
    <source>
        <dbReference type="EMBL" id="KAF4962269.1"/>
    </source>
</evidence>
<dbReference type="PANTHER" id="PTHR35394">
    <property type="entry name" value="DUF3176 DOMAIN-CONTAINING PROTEIN"/>
    <property type="match status" value="1"/>
</dbReference>
<keyword evidence="1" id="KW-1133">Transmembrane helix</keyword>
<accession>A0A8H4X5Y8</accession>
<reference evidence="2" key="2">
    <citation type="submission" date="2020-05" db="EMBL/GenBank/DDBJ databases">
        <authorList>
            <person name="Kim H.-S."/>
            <person name="Proctor R.H."/>
            <person name="Brown D.W."/>
        </authorList>
    </citation>
    <scope>NUCLEOTIDE SEQUENCE</scope>
    <source>
        <strain evidence="2">NRRL 20472</strain>
    </source>
</reference>
<keyword evidence="3" id="KW-1185">Reference proteome</keyword>
<dbReference type="PANTHER" id="PTHR35394:SF5">
    <property type="entry name" value="DUF3176 DOMAIN-CONTAINING PROTEIN"/>
    <property type="match status" value="1"/>
</dbReference>
<evidence type="ECO:0000313" key="3">
    <source>
        <dbReference type="Proteomes" id="UP000622797"/>
    </source>
</evidence>
<keyword evidence="1" id="KW-0812">Transmembrane</keyword>